<gene>
    <name evidence="2" type="ORF">QBC47DRAFT_465178</name>
</gene>
<sequence>MDLNCRPLLGHQLSIAATVGNTTRNAYITSFCNKKQHCLTSGTVRCNLPRLACLAAVEAPHILFPSPRIRRAPDLQTTSRVCQRVYLRRLSSSFYWGQNIRDADIQAAESRFQTRCILEEKDVAILPKRATRYHPGFLLGPSGTRPSANVDAGTYCARELAKRNARLPPARLAKRETGPVVLSSTPRAGRSVRLAGAVRPSSHGGRTHRRGDHDVTMAAVLADYGLANSKMQNRDSASQIQLCWTLAHVLDDHGHWVVEAVRIPRLGYTTAETVGSGGQRAQRGNLPVDSFQGWLAVQLTTTARRGELLGSRGDTISSCTWSGDRVQMAKDRAWCSSHRWRPTVAVIVQEAMTAESLSAHVSDRRTFSALQVWGSVDVKSVKTAGHRGTSGQSRDWARVLRRSRPAERRGGVERCGEVTGWAELCTPKTEPKPPPVASSKAGAGSITGANLAHNGRFSKKS</sequence>
<dbReference type="Proteomes" id="UP001239445">
    <property type="component" value="Unassembled WGS sequence"/>
</dbReference>
<feature type="region of interest" description="Disordered" evidence="1">
    <location>
        <begin position="424"/>
        <end position="461"/>
    </location>
</feature>
<accession>A0AAJ0B2U2</accession>
<evidence type="ECO:0000256" key="1">
    <source>
        <dbReference type="SAM" id="MobiDB-lite"/>
    </source>
</evidence>
<keyword evidence="3" id="KW-1185">Reference proteome</keyword>
<evidence type="ECO:0000313" key="3">
    <source>
        <dbReference type="Proteomes" id="UP001239445"/>
    </source>
</evidence>
<dbReference type="EMBL" id="MU839849">
    <property type="protein sequence ID" value="KAK1750175.1"/>
    <property type="molecule type" value="Genomic_DNA"/>
</dbReference>
<dbReference type="AlphaFoldDB" id="A0AAJ0B2U2"/>
<name>A0AAJ0B2U2_9PEZI</name>
<comment type="caution">
    <text evidence="2">The sequence shown here is derived from an EMBL/GenBank/DDBJ whole genome shotgun (WGS) entry which is preliminary data.</text>
</comment>
<evidence type="ECO:0000313" key="2">
    <source>
        <dbReference type="EMBL" id="KAK1750175.1"/>
    </source>
</evidence>
<organism evidence="2 3">
    <name type="scientific">Echria macrotheca</name>
    <dbReference type="NCBI Taxonomy" id="438768"/>
    <lineage>
        <taxon>Eukaryota</taxon>
        <taxon>Fungi</taxon>
        <taxon>Dikarya</taxon>
        <taxon>Ascomycota</taxon>
        <taxon>Pezizomycotina</taxon>
        <taxon>Sordariomycetes</taxon>
        <taxon>Sordariomycetidae</taxon>
        <taxon>Sordariales</taxon>
        <taxon>Schizotheciaceae</taxon>
        <taxon>Echria</taxon>
    </lineage>
</organism>
<protein>
    <submittedName>
        <fullName evidence="2">Uncharacterized protein</fullName>
    </submittedName>
</protein>
<reference evidence="2" key="1">
    <citation type="submission" date="2023-06" db="EMBL/GenBank/DDBJ databases">
        <title>Genome-scale phylogeny and comparative genomics of the fungal order Sordariales.</title>
        <authorList>
            <consortium name="Lawrence Berkeley National Laboratory"/>
            <person name="Hensen N."/>
            <person name="Bonometti L."/>
            <person name="Westerberg I."/>
            <person name="Brannstrom I.O."/>
            <person name="Guillou S."/>
            <person name="Cros-Aarteil S."/>
            <person name="Calhoun S."/>
            <person name="Haridas S."/>
            <person name="Kuo A."/>
            <person name="Mondo S."/>
            <person name="Pangilinan J."/>
            <person name="Riley R."/>
            <person name="Labutti K."/>
            <person name="Andreopoulos B."/>
            <person name="Lipzen A."/>
            <person name="Chen C."/>
            <person name="Yanf M."/>
            <person name="Daum C."/>
            <person name="Ng V."/>
            <person name="Clum A."/>
            <person name="Steindorff A."/>
            <person name="Ohm R."/>
            <person name="Martin F."/>
            <person name="Silar P."/>
            <person name="Natvig D."/>
            <person name="Lalanne C."/>
            <person name="Gautier V."/>
            <person name="Ament-Velasquez S.L."/>
            <person name="Kruys A."/>
            <person name="Hutchinson M.I."/>
            <person name="Powell A.J."/>
            <person name="Barry K."/>
            <person name="Miller A.N."/>
            <person name="Grigoriev I.V."/>
            <person name="Debuchy R."/>
            <person name="Gladieux P."/>
            <person name="Thoren M.H."/>
            <person name="Johannesson H."/>
        </authorList>
    </citation>
    <scope>NUCLEOTIDE SEQUENCE</scope>
    <source>
        <strain evidence="2">PSN4</strain>
    </source>
</reference>
<proteinExistence type="predicted"/>